<dbReference type="GO" id="GO:0005506">
    <property type="term" value="F:iron ion binding"/>
    <property type="evidence" value="ECO:0007669"/>
    <property type="project" value="InterPro"/>
</dbReference>
<comment type="similarity">
    <text evidence="2">Belongs to the cytochrome P450 family.</text>
</comment>
<dbReference type="Gene3D" id="1.10.630.10">
    <property type="entry name" value="Cytochrome P450"/>
    <property type="match status" value="1"/>
</dbReference>
<dbReference type="SUPFAM" id="SSF48264">
    <property type="entry name" value="Cytochrome P450"/>
    <property type="match status" value="1"/>
</dbReference>
<dbReference type="InterPro" id="IPR036396">
    <property type="entry name" value="Cyt_P450_sf"/>
</dbReference>
<protein>
    <recommendedName>
        <fullName evidence="13">Cytochrome P450</fullName>
    </recommendedName>
</protein>
<evidence type="ECO:0000256" key="9">
    <source>
        <dbReference type="ARBA" id="ARBA00023033"/>
    </source>
</evidence>
<evidence type="ECO:0000256" key="8">
    <source>
        <dbReference type="ARBA" id="ARBA00023004"/>
    </source>
</evidence>
<proteinExistence type="inferred from homology"/>
<keyword evidence="4" id="KW-0812">Transmembrane</keyword>
<keyword evidence="6" id="KW-1133">Transmembrane helix</keyword>
<evidence type="ECO:0000256" key="10">
    <source>
        <dbReference type="ARBA" id="ARBA00023136"/>
    </source>
</evidence>
<keyword evidence="5" id="KW-0479">Metal-binding</keyword>
<dbReference type="GO" id="GO:0016020">
    <property type="term" value="C:membrane"/>
    <property type="evidence" value="ECO:0007669"/>
    <property type="project" value="UniProtKB-SubCell"/>
</dbReference>
<dbReference type="InterPro" id="IPR001128">
    <property type="entry name" value="Cyt_P450"/>
</dbReference>
<reference evidence="11 12" key="1">
    <citation type="journal article" date="2020" name="Nat. Food">
        <title>A phased Vanilla planifolia genome enables genetic improvement of flavour and production.</title>
        <authorList>
            <person name="Hasing T."/>
            <person name="Tang H."/>
            <person name="Brym M."/>
            <person name="Khazi F."/>
            <person name="Huang T."/>
            <person name="Chambers A.H."/>
        </authorList>
    </citation>
    <scope>NUCLEOTIDE SEQUENCE [LARGE SCALE GENOMIC DNA]</scope>
    <source>
        <tissue evidence="11">Leaf</tissue>
    </source>
</reference>
<dbReference type="PANTHER" id="PTHR24282">
    <property type="entry name" value="CYTOCHROME P450 FAMILY MEMBER"/>
    <property type="match status" value="1"/>
</dbReference>
<keyword evidence="9" id="KW-0503">Monooxygenase</keyword>
<dbReference type="GO" id="GO:0006629">
    <property type="term" value="P:lipid metabolic process"/>
    <property type="evidence" value="ECO:0007669"/>
    <property type="project" value="UniProtKB-ARBA"/>
</dbReference>
<keyword evidence="7" id="KW-0560">Oxidoreductase</keyword>
<evidence type="ECO:0008006" key="13">
    <source>
        <dbReference type="Google" id="ProtNLM"/>
    </source>
</evidence>
<organism evidence="11 12">
    <name type="scientific">Vanilla planifolia</name>
    <name type="common">Vanilla</name>
    <dbReference type="NCBI Taxonomy" id="51239"/>
    <lineage>
        <taxon>Eukaryota</taxon>
        <taxon>Viridiplantae</taxon>
        <taxon>Streptophyta</taxon>
        <taxon>Embryophyta</taxon>
        <taxon>Tracheophyta</taxon>
        <taxon>Spermatophyta</taxon>
        <taxon>Magnoliopsida</taxon>
        <taxon>Liliopsida</taxon>
        <taxon>Asparagales</taxon>
        <taxon>Orchidaceae</taxon>
        <taxon>Vanilloideae</taxon>
        <taxon>Vanilleae</taxon>
        <taxon>Vanilla</taxon>
    </lineage>
</organism>
<dbReference type="Pfam" id="PF00067">
    <property type="entry name" value="p450"/>
    <property type="match status" value="1"/>
</dbReference>
<dbReference type="AlphaFoldDB" id="A0A835QRL4"/>
<evidence type="ECO:0000256" key="4">
    <source>
        <dbReference type="ARBA" id="ARBA00022692"/>
    </source>
</evidence>
<dbReference type="GO" id="GO:0016705">
    <property type="term" value="F:oxidoreductase activity, acting on paired donors, with incorporation or reduction of molecular oxygen"/>
    <property type="evidence" value="ECO:0007669"/>
    <property type="project" value="InterPro"/>
</dbReference>
<keyword evidence="8" id="KW-0408">Iron</keyword>
<keyword evidence="10" id="KW-0472">Membrane</keyword>
<dbReference type="GO" id="GO:0020037">
    <property type="term" value="F:heme binding"/>
    <property type="evidence" value="ECO:0007669"/>
    <property type="project" value="InterPro"/>
</dbReference>
<evidence type="ECO:0000256" key="7">
    <source>
        <dbReference type="ARBA" id="ARBA00023002"/>
    </source>
</evidence>
<sequence length="175" mass="19773">MHSLLLLLLSPAAILVLRLAHVILWVPRRTQLHFRRQGISGPKYRPFVGNAGEIRTMAAAAASRPMNRLSHDIVCRVDPSYGLWSASHGRTFLFWFGTRARLAVAEPEMVKVTLLGTGGAFDRIEETPLVKHLLGDGLFRLRGQRWAHHRRIISPAFNMERVKVWSLGLGRLLRA</sequence>
<evidence type="ECO:0000256" key="6">
    <source>
        <dbReference type="ARBA" id="ARBA00022989"/>
    </source>
</evidence>
<evidence type="ECO:0000256" key="2">
    <source>
        <dbReference type="ARBA" id="ARBA00010617"/>
    </source>
</evidence>
<dbReference type="Proteomes" id="UP000636800">
    <property type="component" value="Chromosome 6"/>
</dbReference>
<keyword evidence="3" id="KW-0349">Heme</keyword>
<evidence type="ECO:0000256" key="3">
    <source>
        <dbReference type="ARBA" id="ARBA00022617"/>
    </source>
</evidence>
<comment type="subcellular location">
    <subcellularLocation>
        <location evidence="1">Membrane</location>
    </subcellularLocation>
</comment>
<dbReference type="OrthoDB" id="10266662at2759"/>
<comment type="caution">
    <text evidence="11">The sequence shown here is derived from an EMBL/GenBank/DDBJ whole genome shotgun (WGS) entry which is preliminary data.</text>
</comment>
<evidence type="ECO:0000313" key="12">
    <source>
        <dbReference type="Proteomes" id="UP000636800"/>
    </source>
</evidence>
<gene>
    <name evidence="11" type="ORF">HPP92_014280</name>
</gene>
<name>A0A835QRL4_VANPL</name>
<dbReference type="InterPro" id="IPR050665">
    <property type="entry name" value="Cytochrome_P450_Monooxygen"/>
</dbReference>
<evidence type="ECO:0000256" key="5">
    <source>
        <dbReference type="ARBA" id="ARBA00022723"/>
    </source>
</evidence>
<evidence type="ECO:0000313" key="11">
    <source>
        <dbReference type="EMBL" id="KAG0477439.1"/>
    </source>
</evidence>
<evidence type="ECO:0000256" key="1">
    <source>
        <dbReference type="ARBA" id="ARBA00004370"/>
    </source>
</evidence>
<dbReference type="PANTHER" id="PTHR24282:SF211">
    <property type="entry name" value="CYTOCHROME P450-RELATED"/>
    <property type="match status" value="1"/>
</dbReference>
<keyword evidence="12" id="KW-1185">Reference proteome</keyword>
<dbReference type="GO" id="GO:0004497">
    <property type="term" value="F:monooxygenase activity"/>
    <property type="evidence" value="ECO:0007669"/>
    <property type="project" value="UniProtKB-KW"/>
</dbReference>
<accession>A0A835QRL4</accession>
<dbReference type="EMBL" id="JADCNL010000006">
    <property type="protein sequence ID" value="KAG0477439.1"/>
    <property type="molecule type" value="Genomic_DNA"/>
</dbReference>